<dbReference type="EMBL" id="KK088418">
    <property type="protein sequence ID" value="EYE96444.1"/>
    <property type="molecule type" value="Genomic_DNA"/>
</dbReference>
<feature type="domain" description="D-isomer specific 2-hydroxyacid dehydrogenase catalytic" evidence="5">
    <location>
        <begin position="33"/>
        <end position="313"/>
    </location>
</feature>
<dbReference type="PANTHER" id="PTHR43761:SF1">
    <property type="entry name" value="D-ISOMER SPECIFIC 2-HYDROXYACID DEHYDROGENASE CATALYTIC DOMAIN-CONTAINING PROTEIN-RELATED"/>
    <property type="match status" value="1"/>
</dbReference>
<feature type="domain" description="D-isomer specific 2-hydroxyacid dehydrogenase NAD-binding" evidence="6">
    <location>
        <begin position="171"/>
        <end position="259"/>
    </location>
</feature>
<evidence type="ECO:0000313" key="8">
    <source>
        <dbReference type="Proteomes" id="UP000019804"/>
    </source>
</evidence>
<keyword evidence="2 4" id="KW-0560">Oxidoreductase</keyword>
<evidence type="ECO:0000256" key="3">
    <source>
        <dbReference type="ARBA" id="ARBA00023027"/>
    </source>
</evidence>
<dbReference type="PANTHER" id="PTHR43761">
    <property type="entry name" value="D-ISOMER SPECIFIC 2-HYDROXYACID DEHYDROGENASE FAMILY PROTEIN (AFU_ORTHOLOGUE AFUA_1G13630)"/>
    <property type="match status" value="1"/>
</dbReference>
<dbReference type="STRING" id="1388766.A0A017SIF1"/>
<evidence type="ECO:0000256" key="4">
    <source>
        <dbReference type="RuleBase" id="RU003719"/>
    </source>
</evidence>
<dbReference type="AlphaFoldDB" id="A0A017SIF1"/>
<dbReference type="GO" id="GO:0016616">
    <property type="term" value="F:oxidoreductase activity, acting on the CH-OH group of donors, NAD or NADP as acceptor"/>
    <property type="evidence" value="ECO:0007669"/>
    <property type="project" value="InterPro"/>
</dbReference>
<accession>A0A017SIF1</accession>
<evidence type="ECO:0000313" key="7">
    <source>
        <dbReference type="EMBL" id="EYE96444.1"/>
    </source>
</evidence>
<dbReference type="InterPro" id="IPR006140">
    <property type="entry name" value="D-isomer_DH_NAD-bd"/>
</dbReference>
<evidence type="ECO:0000259" key="5">
    <source>
        <dbReference type="Pfam" id="PF00389"/>
    </source>
</evidence>
<dbReference type="SUPFAM" id="SSF51735">
    <property type="entry name" value="NAD(P)-binding Rossmann-fold domains"/>
    <property type="match status" value="1"/>
</dbReference>
<dbReference type="GeneID" id="63701382"/>
<comment type="similarity">
    <text evidence="1 4">Belongs to the D-isomer specific 2-hydroxyacid dehydrogenase family.</text>
</comment>
<dbReference type="RefSeq" id="XP_040640132.1">
    <property type="nucleotide sequence ID" value="XM_040786258.1"/>
</dbReference>
<name>A0A017SIF1_ASPRC</name>
<protein>
    <submittedName>
        <fullName evidence="7">NAD(P)-binding protein</fullName>
    </submittedName>
</protein>
<reference evidence="8" key="1">
    <citation type="journal article" date="2014" name="Nat. Commun.">
        <title>Genomic adaptations of the halophilic Dead Sea filamentous fungus Eurotium rubrum.</title>
        <authorList>
            <person name="Kis-Papo T."/>
            <person name="Weig A.R."/>
            <person name="Riley R."/>
            <person name="Persoh D."/>
            <person name="Salamov A."/>
            <person name="Sun H."/>
            <person name="Lipzen A."/>
            <person name="Wasser S.P."/>
            <person name="Rambold G."/>
            <person name="Grigoriev I.V."/>
            <person name="Nevo E."/>
        </authorList>
    </citation>
    <scope>NUCLEOTIDE SEQUENCE [LARGE SCALE GENOMIC DNA]</scope>
    <source>
        <strain evidence="8">CBS 135680</strain>
    </source>
</reference>
<dbReference type="Gene3D" id="3.40.50.720">
    <property type="entry name" value="NAD(P)-binding Rossmann-like Domain"/>
    <property type="match status" value="2"/>
</dbReference>
<organism evidence="7 8">
    <name type="scientific">Aspergillus ruber (strain CBS 135680)</name>
    <dbReference type="NCBI Taxonomy" id="1388766"/>
    <lineage>
        <taxon>Eukaryota</taxon>
        <taxon>Fungi</taxon>
        <taxon>Dikarya</taxon>
        <taxon>Ascomycota</taxon>
        <taxon>Pezizomycotina</taxon>
        <taxon>Eurotiomycetes</taxon>
        <taxon>Eurotiomycetidae</taxon>
        <taxon>Eurotiales</taxon>
        <taxon>Aspergillaceae</taxon>
        <taxon>Aspergillus</taxon>
        <taxon>Aspergillus subgen. Aspergillus</taxon>
    </lineage>
</organism>
<dbReference type="SUPFAM" id="SSF52283">
    <property type="entry name" value="Formate/glycerate dehydrogenase catalytic domain-like"/>
    <property type="match status" value="1"/>
</dbReference>
<dbReference type="GO" id="GO:0051287">
    <property type="term" value="F:NAD binding"/>
    <property type="evidence" value="ECO:0007669"/>
    <property type="project" value="InterPro"/>
</dbReference>
<sequence length="316" mass="33942">MTTPPRETTDGIGFGGLHEAVNCPIPDFDLPGGHTLSVHDWTSQSDLAGHIKDATIILTTTIRLSADVLSPQVTPKLRLIVIMASGTDCVDKEAAKARGITVRNCPGTNVNSVSEHTVGLYFAVRRKFVDLHSIMVAVPEDIACDTEWKMKGGLNERLRTSDGEAPLLCGDETVGIVGYGTLGKRIKALARALGMHVLVAERKGMTPRPGRVSFEVALQSSTVLILCLPRTSRTINLISTLELQTMPRQAILINVARGEPAGGDISPLLNSDAAGLNLVLTPHLAWFAKKTLRNLQVATKATVEQWCTGDTINRVA</sequence>
<keyword evidence="3" id="KW-0520">NAD</keyword>
<keyword evidence="8" id="KW-1185">Reference proteome</keyword>
<dbReference type="Proteomes" id="UP000019804">
    <property type="component" value="Unassembled WGS sequence"/>
</dbReference>
<dbReference type="InterPro" id="IPR006139">
    <property type="entry name" value="D-isomer_2_OHA_DH_cat_dom"/>
</dbReference>
<evidence type="ECO:0000256" key="1">
    <source>
        <dbReference type="ARBA" id="ARBA00005854"/>
    </source>
</evidence>
<dbReference type="Pfam" id="PF02826">
    <property type="entry name" value="2-Hacid_dh_C"/>
    <property type="match status" value="1"/>
</dbReference>
<evidence type="ECO:0000256" key="2">
    <source>
        <dbReference type="ARBA" id="ARBA00023002"/>
    </source>
</evidence>
<gene>
    <name evidence="7" type="ORF">EURHEDRAFT_514334</name>
</gene>
<dbReference type="HOGENOM" id="CLU_019796_1_3_1"/>
<dbReference type="OrthoDB" id="298012at2759"/>
<dbReference type="InterPro" id="IPR036291">
    <property type="entry name" value="NAD(P)-bd_dom_sf"/>
</dbReference>
<evidence type="ECO:0000259" key="6">
    <source>
        <dbReference type="Pfam" id="PF02826"/>
    </source>
</evidence>
<dbReference type="Pfam" id="PF00389">
    <property type="entry name" value="2-Hacid_dh"/>
    <property type="match status" value="1"/>
</dbReference>
<dbReference type="InterPro" id="IPR050418">
    <property type="entry name" value="D-iso_2-hydroxyacid_DH_PdxB"/>
</dbReference>
<proteinExistence type="inferred from homology"/>